<dbReference type="InterPro" id="IPR008912">
    <property type="entry name" value="Uncharacterised_CoxE"/>
</dbReference>
<dbReference type="OrthoDB" id="9790469at2"/>
<evidence type="ECO:0000313" key="2">
    <source>
        <dbReference type="EMBL" id="SFE52735.1"/>
    </source>
</evidence>
<organism evidence="2 3">
    <name type="scientific">Alteribacillus iranensis</name>
    <dbReference type="NCBI Taxonomy" id="930128"/>
    <lineage>
        <taxon>Bacteria</taxon>
        <taxon>Bacillati</taxon>
        <taxon>Bacillota</taxon>
        <taxon>Bacilli</taxon>
        <taxon>Bacillales</taxon>
        <taxon>Bacillaceae</taxon>
        <taxon>Alteribacillus</taxon>
    </lineage>
</organism>
<dbReference type="STRING" id="930128.SAMN05192532_102165"/>
<dbReference type="EMBL" id="FONT01000002">
    <property type="protein sequence ID" value="SFE52735.1"/>
    <property type="molecule type" value="Genomic_DNA"/>
</dbReference>
<accession>A0A1I2B9C1</accession>
<evidence type="ECO:0008006" key="4">
    <source>
        <dbReference type="Google" id="ProtNLM"/>
    </source>
</evidence>
<reference evidence="2 3" key="1">
    <citation type="submission" date="2016-10" db="EMBL/GenBank/DDBJ databases">
        <authorList>
            <person name="de Groot N.N."/>
        </authorList>
    </citation>
    <scope>NUCLEOTIDE SEQUENCE [LARGE SCALE GENOMIC DNA]</scope>
    <source>
        <strain evidence="2 3">DSM 23995</strain>
    </source>
</reference>
<sequence length="407" mass="46557">MILSFQPLSRTGNLTEYVLLFCQALRREGLLVGIQEEIDSLRALEAVAITNYEQFKFALQTVLCSGKEDIPIFEDVFYQYFEKKDDTREMQKRKTKDGQSDPHSPHNKRKSGSNDEPMTKTKRKQGKNKEMSSSFSYGADQQNTSEGLGQAIQFMAAKANKQSQKPREAIIPESDLDKMEKAAYRFIKALKLRQSRRTSSIDGLLLHGRKTIRRSMHTGGVPIDLMFKGKKPEQAKIVLLGDGSRSMAPYTPRFLQFAYCLTAKHRYTETFLFSNSLTHVTSQLKTEERYLPALHMYEDTWGSGTCIGDSLNEFVKQYSHAYLTRNTIVLIMSDGLDTSEAGQMKEALQEIKKKTSLLLWFNPLLGTPGYQPELTRIREALPYIDIFAEAHRLDSYVQVSREINKQR</sequence>
<dbReference type="AlphaFoldDB" id="A0A1I2B9C1"/>
<gene>
    <name evidence="2" type="ORF">SAMN05192532_102165</name>
</gene>
<dbReference type="Pfam" id="PF05762">
    <property type="entry name" value="VWA_CoxE"/>
    <property type="match status" value="1"/>
</dbReference>
<dbReference type="InterPro" id="IPR036465">
    <property type="entry name" value="vWFA_dom_sf"/>
</dbReference>
<keyword evidence="3" id="KW-1185">Reference proteome</keyword>
<dbReference type="SUPFAM" id="SSF53300">
    <property type="entry name" value="vWA-like"/>
    <property type="match status" value="1"/>
</dbReference>
<dbReference type="PANTHER" id="PTHR39338">
    <property type="entry name" value="BLL5662 PROTEIN-RELATED"/>
    <property type="match status" value="1"/>
</dbReference>
<name>A0A1I2B9C1_9BACI</name>
<proteinExistence type="predicted"/>
<protein>
    <recommendedName>
        <fullName evidence="4">VWA domain containing CoxE-like protein</fullName>
    </recommendedName>
</protein>
<feature type="compositionally biased region" description="Basic and acidic residues" evidence="1">
    <location>
        <begin position="88"/>
        <end position="104"/>
    </location>
</feature>
<evidence type="ECO:0000313" key="3">
    <source>
        <dbReference type="Proteomes" id="UP000199516"/>
    </source>
</evidence>
<dbReference type="RefSeq" id="WP_091658336.1">
    <property type="nucleotide sequence ID" value="NZ_FONT01000002.1"/>
</dbReference>
<dbReference type="Proteomes" id="UP000199516">
    <property type="component" value="Unassembled WGS sequence"/>
</dbReference>
<evidence type="ECO:0000256" key="1">
    <source>
        <dbReference type="SAM" id="MobiDB-lite"/>
    </source>
</evidence>
<feature type="region of interest" description="Disordered" evidence="1">
    <location>
        <begin position="88"/>
        <end position="142"/>
    </location>
</feature>
<feature type="compositionally biased region" description="Polar residues" evidence="1">
    <location>
        <begin position="131"/>
        <end position="142"/>
    </location>
</feature>
<dbReference type="PANTHER" id="PTHR39338:SF6">
    <property type="entry name" value="BLL5662 PROTEIN"/>
    <property type="match status" value="1"/>
</dbReference>